<evidence type="ECO:0000313" key="1">
    <source>
        <dbReference type="EMBL" id="CUG42819.1"/>
    </source>
</evidence>
<name>A0A0S4J0A1_BODSA</name>
<protein>
    <submittedName>
        <fullName evidence="1">Uncharacterized protein</fullName>
    </submittedName>
</protein>
<gene>
    <name evidence="1" type="ORF">BSAL_79215</name>
</gene>
<accession>A0A0S4J0A1</accession>
<organism evidence="1 2">
    <name type="scientific">Bodo saltans</name>
    <name type="common">Flagellated protozoan</name>
    <dbReference type="NCBI Taxonomy" id="75058"/>
    <lineage>
        <taxon>Eukaryota</taxon>
        <taxon>Discoba</taxon>
        <taxon>Euglenozoa</taxon>
        <taxon>Kinetoplastea</taxon>
        <taxon>Metakinetoplastina</taxon>
        <taxon>Eubodonida</taxon>
        <taxon>Bodonidae</taxon>
        <taxon>Bodo</taxon>
    </lineage>
</organism>
<sequence length="115" mass="13388">MQLNRWDVTFAQHMAWQTLETAVTLTARCSCCFVCALGRRLSIRPESLWMFLLSPRRAYFRGGTVVASCSSTVELQCWSCFDDSTRHRTANRGYSSLLGRIWRNQLYISLERDIR</sequence>
<evidence type="ECO:0000313" key="2">
    <source>
        <dbReference type="Proteomes" id="UP000051952"/>
    </source>
</evidence>
<reference evidence="2" key="1">
    <citation type="submission" date="2015-09" db="EMBL/GenBank/DDBJ databases">
        <authorList>
            <consortium name="Pathogen Informatics"/>
        </authorList>
    </citation>
    <scope>NUCLEOTIDE SEQUENCE [LARGE SCALE GENOMIC DNA]</scope>
    <source>
        <strain evidence="2">Lake Konstanz</strain>
    </source>
</reference>
<keyword evidence="2" id="KW-1185">Reference proteome</keyword>
<dbReference type="EMBL" id="CYKH01000806">
    <property type="protein sequence ID" value="CUG42819.1"/>
    <property type="molecule type" value="Genomic_DNA"/>
</dbReference>
<dbReference type="Proteomes" id="UP000051952">
    <property type="component" value="Unassembled WGS sequence"/>
</dbReference>
<proteinExistence type="predicted"/>
<dbReference type="VEuPathDB" id="TriTrypDB:BSAL_79215"/>
<dbReference type="AlphaFoldDB" id="A0A0S4J0A1"/>